<dbReference type="Proteomes" id="UP000320857">
    <property type="component" value="Unassembled WGS sequence"/>
</dbReference>
<dbReference type="NCBIfam" id="NF033537">
    <property type="entry name" value="lasso_biosyn_B2"/>
    <property type="match status" value="1"/>
</dbReference>
<keyword evidence="5" id="KW-1185">Reference proteome</keyword>
<comment type="caution">
    <text evidence="4">The sequence shown here is derived from an EMBL/GenBank/DDBJ whole genome shotgun (WGS) entry which is preliminary data.</text>
</comment>
<feature type="domain" description="Microcin J25-processing protein McjB C-terminal" evidence="1">
    <location>
        <begin position="23"/>
        <end position="132"/>
    </location>
</feature>
<evidence type="ECO:0000313" key="2">
    <source>
        <dbReference type="EMBL" id="MBB1252706.1"/>
    </source>
</evidence>
<evidence type="ECO:0000313" key="4">
    <source>
        <dbReference type="EMBL" id="MQS00865.1"/>
    </source>
</evidence>
<protein>
    <submittedName>
        <fullName evidence="4">Lasso peptide biosynthesis B2 protein</fullName>
    </submittedName>
</protein>
<gene>
    <name evidence="4" type="ORF">FNX44_003020</name>
    <name evidence="2" type="ORF">H3146_04885</name>
    <name evidence="3" type="ORF">H3147_08580</name>
</gene>
<evidence type="ECO:0000313" key="7">
    <source>
        <dbReference type="Proteomes" id="UP000525686"/>
    </source>
</evidence>
<dbReference type="Proteomes" id="UP000525686">
    <property type="component" value="Unassembled WGS sequence"/>
</dbReference>
<reference evidence="6 7" key="2">
    <citation type="submission" date="2020-05" db="EMBL/GenBank/DDBJ databases">
        <title>Classification of alakaliphilic streptomycetes isolated from an alkaline soil next to Lonar Crater, India and a proposal for the recognition of Streptomyces alkaliterrae sp. nov.</title>
        <authorList>
            <person name="Golinska P."/>
        </authorList>
    </citation>
    <scope>NUCLEOTIDE SEQUENCE [LARGE SCALE GENOMIC DNA]</scope>
    <source>
        <strain evidence="7">OF3</strain>
        <strain evidence="6">OF8</strain>
    </source>
</reference>
<reference evidence="2" key="3">
    <citation type="journal article" name="Syst. Appl. Microbiol.">
        <title>Streptomyces alkaliterrae sp. nov., isolated from an alkaline soil, and emended descriptions of Streptomyces alkaliphilus, Streptomyces calidiresistens and Streptomyces durbertensis.</title>
        <authorList>
            <person name="Swiecimska M."/>
            <person name="Golinska P."/>
            <person name="Nouioui I."/>
            <person name="Wypij M."/>
            <person name="Rai M."/>
            <person name="Sangal V."/>
            <person name="Goodfellow M."/>
        </authorList>
    </citation>
    <scope>NUCLEOTIDE SEQUENCE</scope>
    <source>
        <strain evidence="2">OF3</strain>
        <strain evidence="3">OF8</strain>
    </source>
</reference>
<accession>A0A5P0YKM0</accession>
<dbReference type="RefSeq" id="WP_143646342.1">
    <property type="nucleotide sequence ID" value="NZ_JABJWZ010000024.1"/>
</dbReference>
<dbReference type="InterPro" id="IPR053521">
    <property type="entry name" value="McjB-like"/>
</dbReference>
<dbReference type="Pfam" id="PF13471">
    <property type="entry name" value="Transglut_core3"/>
    <property type="match status" value="1"/>
</dbReference>
<proteinExistence type="predicted"/>
<name>A0A5P0YKM0_9ACTN</name>
<evidence type="ECO:0000313" key="6">
    <source>
        <dbReference type="Proteomes" id="UP000517765"/>
    </source>
</evidence>
<dbReference type="AlphaFoldDB" id="A0A5P0YKM0"/>
<dbReference type="InterPro" id="IPR032708">
    <property type="entry name" value="McjB_C"/>
</dbReference>
<dbReference type="EMBL" id="JABJXA010000036">
    <property type="protein sequence ID" value="MBB1258886.1"/>
    <property type="molecule type" value="Genomic_DNA"/>
</dbReference>
<evidence type="ECO:0000313" key="3">
    <source>
        <dbReference type="EMBL" id="MBB1258886.1"/>
    </source>
</evidence>
<dbReference type="OrthoDB" id="583768at2"/>
<reference evidence="4 5" key="1">
    <citation type="submission" date="2019-10" db="EMBL/GenBank/DDBJ databases">
        <title>Streptomyces sp. nov., a novel actinobacterium isolated from alkaline environment.</title>
        <authorList>
            <person name="Golinska P."/>
        </authorList>
    </citation>
    <scope>NUCLEOTIDE SEQUENCE [LARGE SCALE GENOMIC DNA]</scope>
    <source>
        <strain evidence="4 5">OF1</strain>
    </source>
</reference>
<evidence type="ECO:0000313" key="5">
    <source>
        <dbReference type="Proteomes" id="UP000320857"/>
    </source>
</evidence>
<dbReference type="Proteomes" id="UP000517765">
    <property type="component" value="Unassembled WGS sequence"/>
</dbReference>
<sequence length="142" mass="15287">MSTPEALAARTHVPFGRRMFVRVVVGVARVLAKLPPSRLSALMTRARGNAPAASAAQALRAREEVTSTSLHCAGEGCLPRSIATALLCRVRGRWPTWCVGARLEPFLAHAWVEAEGRPVGEPFQDGYFGVLMRVPPRADTAA</sequence>
<evidence type="ECO:0000259" key="1">
    <source>
        <dbReference type="Pfam" id="PF13471"/>
    </source>
</evidence>
<organism evidence="4 5">
    <name type="scientific">Streptomyces alkaliterrae</name>
    <dbReference type="NCBI Taxonomy" id="2213162"/>
    <lineage>
        <taxon>Bacteria</taxon>
        <taxon>Bacillati</taxon>
        <taxon>Actinomycetota</taxon>
        <taxon>Actinomycetes</taxon>
        <taxon>Kitasatosporales</taxon>
        <taxon>Streptomycetaceae</taxon>
        <taxon>Streptomyces</taxon>
    </lineage>
</organism>
<dbReference type="EMBL" id="JABJWZ010000024">
    <property type="protein sequence ID" value="MBB1252706.1"/>
    <property type="molecule type" value="Genomic_DNA"/>
</dbReference>
<dbReference type="EMBL" id="VJYK02000016">
    <property type="protein sequence ID" value="MQS00865.1"/>
    <property type="molecule type" value="Genomic_DNA"/>
</dbReference>